<name>A0ABR9CHG1_9HYPH</name>
<accession>A0ABR9CHG1</accession>
<dbReference type="NCBIfam" id="TIGR00278">
    <property type="entry name" value="membrane protein insertion efficiency factor YidD"/>
    <property type="match status" value="1"/>
</dbReference>
<evidence type="ECO:0000313" key="2">
    <source>
        <dbReference type="EMBL" id="MBD8890282.1"/>
    </source>
</evidence>
<evidence type="ECO:0000256" key="1">
    <source>
        <dbReference type="HAMAP-Rule" id="MF_00386"/>
    </source>
</evidence>
<keyword evidence="1" id="KW-1003">Cell membrane</keyword>
<proteinExistence type="inferred from homology"/>
<organism evidence="2 3">
    <name type="scientific">Roseibium litorale</name>
    <dbReference type="NCBI Taxonomy" id="2803841"/>
    <lineage>
        <taxon>Bacteria</taxon>
        <taxon>Pseudomonadati</taxon>
        <taxon>Pseudomonadota</taxon>
        <taxon>Alphaproteobacteria</taxon>
        <taxon>Hyphomicrobiales</taxon>
        <taxon>Stappiaceae</taxon>
        <taxon>Roseibium</taxon>
    </lineage>
</organism>
<reference evidence="2 3" key="2">
    <citation type="journal article" date="2021" name="Int. J. Syst. Evol. Microbiol.">
        <title>Roseibium litorale sp. nov., isolated from a tidal flat sediment and proposal for the reclassification of Labrenzia polysiphoniae as Roseibium polysiphoniae comb. nov.</title>
        <authorList>
            <person name="Liu Y."/>
            <person name="Pei T."/>
            <person name="Du J."/>
            <person name="Chao M."/>
            <person name="Deng M.R."/>
            <person name="Zhu H."/>
        </authorList>
    </citation>
    <scope>NUCLEOTIDE SEQUENCE [LARGE SCALE GENOMIC DNA]</scope>
    <source>
        <strain evidence="2 3">4C16A</strain>
    </source>
</reference>
<dbReference type="PANTHER" id="PTHR33383:SF1">
    <property type="entry name" value="MEMBRANE PROTEIN INSERTION EFFICIENCY FACTOR-RELATED"/>
    <property type="match status" value="1"/>
</dbReference>
<dbReference type="HAMAP" id="MF_00386">
    <property type="entry name" value="UPF0161_YidD"/>
    <property type="match status" value="1"/>
</dbReference>
<dbReference type="PANTHER" id="PTHR33383">
    <property type="entry name" value="MEMBRANE PROTEIN INSERTION EFFICIENCY FACTOR-RELATED"/>
    <property type="match status" value="1"/>
</dbReference>
<dbReference type="SMART" id="SM01234">
    <property type="entry name" value="Haemolytic"/>
    <property type="match status" value="1"/>
</dbReference>
<keyword evidence="1" id="KW-0472">Membrane</keyword>
<comment type="similarity">
    <text evidence="1">Belongs to the UPF0161 family.</text>
</comment>
<evidence type="ECO:0000313" key="3">
    <source>
        <dbReference type="Proteomes" id="UP000632063"/>
    </source>
</evidence>
<gene>
    <name evidence="2" type="primary">yidD</name>
    <name evidence="2" type="ORF">IG616_01885</name>
</gene>
<dbReference type="InterPro" id="IPR002696">
    <property type="entry name" value="Membr_insert_effic_factor_YidD"/>
</dbReference>
<dbReference type="RefSeq" id="WP_192145841.1">
    <property type="nucleotide sequence ID" value="NZ_JACYXI010000001.1"/>
</dbReference>
<dbReference type="Pfam" id="PF01809">
    <property type="entry name" value="YidD"/>
    <property type="match status" value="1"/>
</dbReference>
<comment type="function">
    <text evidence="1">Could be involved in insertion of integral membrane proteins into the membrane.</text>
</comment>
<sequence length="121" mass="13622">MCSGHPSEERSAPPLTRGVSSLPARFGLGLIWIYRHSLSLILGRACRYAPTCSDYTGEAIRRYGLWRGGWIGLARILRCNPFGPSGYDPVPQVLPAAARWYLPWRYGQWTGAHMDEESRLD</sequence>
<comment type="subcellular location">
    <subcellularLocation>
        <location evidence="1">Cell membrane</location>
        <topology evidence="1">Peripheral membrane protein</topology>
        <orientation evidence="1">Cytoplasmic side</orientation>
    </subcellularLocation>
</comment>
<comment type="caution">
    <text evidence="2">The sequence shown here is derived from an EMBL/GenBank/DDBJ whole genome shotgun (WGS) entry which is preliminary data.</text>
</comment>
<reference evidence="3" key="1">
    <citation type="submission" date="2020-09" db="EMBL/GenBank/DDBJ databases">
        <title>The genome sequence of strain Labrenzia suaedae 4C16A.</title>
        <authorList>
            <person name="Liu Y."/>
        </authorList>
    </citation>
    <scope>NUCLEOTIDE SEQUENCE [LARGE SCALE GENOMIC DNA]</scope>
    <source>
        <strain evidence="3">4C16A</strain>
    </source>
</reference>
<dbReference type="Proteomes" id="UP000632063">
    <property type="component" value="Unassembled WGS sequence"/>
</dbReference>
<keyword evidence="3" id="KW-1185">Reference proteome</keyword>
<protein>
    <recommendedName>
        <fullName evidence="1">Putative membrane protein insertion efficiency factor</fullName>
    </recommendedName>
</protein>
<dbReference type="EMBL" id="JACYXI010000001">
    <property type="protein sequence ID" value="MBD8890282.1"/>
    <property type="molecule type" value="Genomic_DNA"/>
</dbReference>